<dbReference type="AlphaFoldDB" id="A0A0K1W1W5"/>
<organism evidence="1 2">
    <name type="scientific">Spiroplasma litorale</name>
    <dbReference type="NCBI Taxonomy" id="216942"/>
    <lineage>
        <taxon>Bacteria</taxon>
        <taxon>Bacillati</taxon>
        <taxon>Mycoplasmatota</taxon>
        <taxon>Mollicutes</taxon>
        <taxon>Entomoplasmatales</taxon>
        <taxon>Spiroplasmataceae</taxon>
        <taxon>Spiroplasma</taxon>
    </lineage>
</organism>
<protein>
    <submittedName>
        <fullName evidence="1">Uncharacterized protein</fullName>
    </submittedName>
</protein>
<evidence type="ECO:0000313" key="2">
    <source>
        <dbReference type="Proteomes" id="UP000067476"/>
    </source>
</evidence>
<dbReference type="PATRIC" id="fig|216942.3.peg.688"/>
<dbReference type="STRING" id="216942.SLITO_v1c06780"/>
<dbReference type="KEGG" id="sll:SLITO_v1c06780"/>
<name>A0A0K1W1W5_9MOLU</name>
<keyword evidence="2" id="KW-1185">Reference proteome</keyword>
<dbReference type="EMBL" id="CP012357">
    <property type="protein sequence ID" value="AKX34305.1"/>
    <property type="molecule type" value="Genomic_DNA"/>
</dbReference>
<dbReference type="RefSeq" id="WP_158500638.1">
    <property type="nucleotide sequence ID" value="NZ_CP012357.1"/>
</dbReference>
<accession>A0A0K1W1W5</accession>
<reference evidence="1 2" key="1">
    <citation type="journal article" date="2015" name="Genome Announc.">
        <title>Complete Genome Sequence of Spiroplasma litorale TN-1T (DSM 21781), a Bacterium Isolated from a Green-Eyed Horsefly (Tabanus nigrovittatus).</title>
        <authorList>
            <person name="Lo W.S."/>
            <person name="Lai Y.C."/>
            <person name="Lien Y.W."/>
            <person name="Wang T.H."/>
            <person name="Kuo C.H."/>
        </authorList>
    </citation>
    <scope>NUCLEOTIDE SEQUENCE [LARGE SCALE GENOMIC DNA]</scope>
    <source>
        <strain evidence="1 2">TN-1</strain>
    </source>
</reference>
<gene>
    <name evidence="1" type="ORF">SLITO_v1c06780</name>
</gene>
<sequence>MKILNNLKNIYINESESFSYKIISKYILDNLKNIDKFDINLIAKKTST</sequence>
<proteinExistence type="predicted"/>
<evidence type="ECO:0000313" key="1">
    <source>
        <dbReference type="EMBL" id="AKX34305.1"/>
    </source>
</evidence>
<dbReference type="Proteomes" id="UP000067476">
    <property type="component" value="Chromosome"/>
</dbReference>